<dbReference type="AlphaFoldDB" id="D6D056"/>
<dbReference type="KEGG" id="bxy:BXY_27770"/>
<protein>
    <submittedName>
        <fullName evidence="1">Uncharacterized protein</fullName>
    </submittedName>
</protein>
<reference evidence="1 2" key="2">
    <citation type="submission" date="2010-03" db="EMBL/GenBank/DDBJ databases">
        <authorList>
            <person name="Pajon A."/>
        </authorList>
    </citation>
    <scope>NUCLEOTIDE SEQUENCE [LARGE SCALE GENOMIC DNA]</scope>
    <source>
        <strain evidence="1 2">XB1A</strain>
    </source>
</reference>
<dbReference type="Proteomes" id="UP000008795">
    <property type="component" value="Chromosome"/>
</dbReference>
<reference evidence="1 2" key="1">
    <citation type="submission" date="2010-03" db="EMBL/GenBank/DDBJ databases">
        <title>The genome sequence of Bacteriodes xylanisolvens XB1A.</title>
        <authorList>
            <consortium name="metaHIT consortium -- http://www.metahit.eu/"/>
            <person name="Pajon A."/>
            <person name="Turner K."/>
            <person name="Parkhill J."/>
            <person name="Bernalier A."/>
        </authorList>
    </citation>
    <scope>NUCLEOTIDE SEQUENCE [LARGE SCALE GENOMIC DNA]</scope>
    <source>
        <strain evidence="1 2">XB1A</strain>
    </source>
</reference>
<gene>
    <name evidence="1" type="ORF">BXY_27770</name>
</gene>
<evidence type="ECO:0000313" key="2">
    <source>
        <dbReference type="Proteomes" id="UP000008795"/>
    </source>
</evidence>
<dbReference type="EMBL" id="FP929033">
    <property type="protein sequence ID" value="CBK67808.1"/>
    <property type="molecule type" value="Genomic_DNA"/>
</dbReference>
<accession>D6D056</accession>
<sequence length="31" mass="3622">MLNVYLLENDAALRMLYWWGACDGETKKMSV</sequence>
<name>D6D056_9BACE</name>
<proteinExistence type="predicted"/>
<evidence type="ECO:0000313" key="1">
    <source>
        <dbReference type="EMBL" id="CBK67808.1"/>
    </source>
</evidence>
<dbReference type="HOGENOM" id="CLU_3395241_0_0_10"/>
<organism evidence="1 2">
    <name type="scientific">Bacteroides xylanisolvens XB1A</name>
    <dbReference type="NCBI Taxonomy" id="657309"/>
    <lineage>
        <taxon>Bacteria</taxon>
        <taxon>Pseudomonadati</taxon>
        <taxon>Bacteroidota</taxon>
        <taxon>Bacteroidia</taxon>
        <taxon>Bacteroidales</taxon>
        <taxon>Bacteroidaceae</taxon>
        <taxon>Bacteroides</taxon>
    </lineage>
</organism>